<dbReference type="Proteomes" id="UP000823927">
    <property type="component" value="Unassembled WGS sequence"/>
</dbReference>
<gene>
    <name evidence="4" type="ORF">IAB46_06585</name>
</gene>
<sequence length="210" mass="23056">MKVLLVNGSPNKNGCTHMALSIVGESLEKQGIETDMFWIGNQPLTGCLGCGYCGKTGKCRYDDTVNTFLAMAKDYDGFVFGAPVHFASAAASMTAFMDRAFFTDHCANLHLFELKPGAVVVSARRAGTTAALDQLNKYLLYAQMPVISSRYWNMVHGKTPDQVLEDKEGVQIMRILGKNMAWMLKNIEAGKSAGVVPPESEERISTNYIR</sequence>
<name>A0A9D1F3Y2_9FIRM</name>
<evidence type="ECO:0000313" key="4">
    <source>
        <dbReference type="EMBL" id="HIS47213.1"/>
    </source>
</evidence>
<dbReference type="Gene3D" id="3.40.50.360">
    <property type="match status" value="1"/>
</dbReference>
<comment type="caution">
    <text evidence="4">The sequence shown here is derived from an EMBL/GenBank/DDBJ whole genome shotgun (WGS) entry which is preliminary data.</text>
</comment>
<evidence type="ECO:0000313" key="5">
    <source>
        <dbReference type="Proteomes" id="UP000823927"/>
    </source>
</evidence>
<dbReference type="InterPro" id="IPR005025">
    <property type="entry name" value="FMN_Rdtase-like_dom"/>
</dbReference>
<reference evidence="4" key="2">
    <citation type="journal article" date="2021" name="PeerJ">
        <title>Extensive microbial diversity within the chicken gut microbiome revealed by metagenomics and culture.</title>
        <authorList>
            <person name="Gilroy R."/>
            <person name="Ravi A."/>
            <person name="Getino M."/>
            <person name="Pursley I."/>
            <person name="Horton D.L."/>
            <person name="Alikhan N.F."/>
            <person name="Baker D."/>
            <person name="Gharbi K."/>
            <person name="Hall N."/>
            <person name="Watson M."/>
            <person name="Adriaenssens E.M."/>
            <person name="Foster-Nyarko E."/>
            <person name="Jarju S."/>
            <person name="Secka A."/>
            <person name="Antonio M."/>
            <person name="Oren A."/>
            <person name="Chaudhuri R.R."/>
            <person name="La Ragione R."/>
            <person name="Hildebrand F."/>
            <person name="Pallen M.J."/>
        </authorList>
    </citation>
    <scope>NUCLEOTIDE SEQUENCE</scope>
    <source>
        <strain evidence="4">CHK178-757</strain>
    </source>
</reference>
<dbReference type="Pfam" id="PF03358">
    <property type="entry name" value="FMN_red"/>
    <property type="match status" value="1"/>
</dbReference>
<evidence type="ECO:0000256" key="2">
    <source>
        <dbReference type="ARBA" id="ARBA00022643"/>
    </source>
</evidence>
<dbReference type="InterPro" id="IPR051796">
    <property type="entry name" value="ISF_SsuE-like"/>
</dbReference>
<feature type="domain" description="NADPH-dependent FMN reductase-like" evidence="3">
    <location>
        <begin position="1"/>
        <end position="157"/>
    </location>
</feature>
<dbReference type="AlphaFoldDB" id="A0A9D1F3Y2"/>
<proteinExistence type="predicted"/>
<dbReference type="InterPro" id="IPR029039">
    <property type="entry name" value="Flavoprotein-like_sf"/>
</dbReference>
<keyword evidence="2" id="KW-0288">FMN</keyword>
<evidence type="ECO:0000259" key="3">
    <source>
        <dbReference type="Pfam" id="PF03358"/>
    </source>
</evidence>
<keyword evidence="1" id="KW-0285">Flavoprotein</keyword>
<accession>A0A9D1F3Y2</accession>
<evidence type="ECO:0000256" key="1">
    <source>
        <dbReference type="ARBA" id="ARBA00022630"/>
    </source>
</evidence>
<organism evidence="4 5">
    <name type="scientific">Candidatus Scybalocola faecigallinarum</name>
    <dbReference type="NCBI Taxonomy" id="2840941"/>
    <lineage>
        <taxon>Bacteria</taxon>
        <taxon>Bacillati</taxon>
        <taxon>Bacillota</taxon>
        <taxon>Clostridia</taxon>
        <taxon>Lachnospirales</taxon>
        <taxon>Lachnospiraceae</taxon>
        <taxon>Lachnospiraceae incertae sedis</taxon>
        <taxon>Candidatus Scybalocola (ex Gilroy et al. 2021)</taxon>
    </lineage>
</organism>
<dbReference type="PANTHER" id="PTHR43278:SF4">
    <property type="entry name" value="NAD(P)H-DEPENDENT FMN-CONTAINING OXIDOREDUCTASE YWQN-RELATED"/>
    <property type="match status" value="1"/>
</dbReference>
<dbReference type="GO" id="GO:0016491">
    <property type="term" value="F:oxidoreductase activity"/>
    <property type="evidence" value="ECO:0007669"/>
    <property type="project" value="InterPro"/>
</dbReference>
<dbReference type="PANTHER" id="PTHR43278">
    <property type="entry name" value="NAD(P)H-DEPENDENT FMN-CONTAINING OXIDOREDUCTASE YWQN-RELATED"/>
    <property type="match status" value="1"/>
</dbReference>
<reference evidence="4" key="1">
    <citation type="submission" date="2020-10" db="EMBL/GenBank/DDBJ databases">
        <authorList>
            <person name="Gilroy R."/>
        </authorList>
    </citation>
    <scope>NUCLEOTIDE SEQUENCE</scope>
    <source>
        <strain evidence="4">CHK178-757</strain>
    </source>
</reference>
<protein>
    <submittedName>
        <fullName evidence="4">Flavodoxin family protein</fullName>
    </submittedName>
</protein>
<dbReference type="SUPFAM" id="SSF52218">
    <property type="entry name" value="Flavoproteins"/>
    <property type="match status" value="1"/>
</dbReference>
<dbReference type="EMBL" id="DVIT01000025">
    <property type="protein sequence ID" value="HIS47213.1"/>
    <property type="molecule type" value="Genomic_DNA"/>
</dbReference>